<evidence type="ECO:0000256" key="1">
    <source>
        <dbReference type="SAM" id="MobiDB-lite"/>
    </source>
</evidence>
<dbReference type="PANTHER" id="PTHR40763:SF4">
    <property type="entry name" value="DUF1707 DOMAIN-CONTAINING PROTEIN"/>
    <property type="match status" value="1"/>
</dbReference>
<dbReference type="Proteomes" id="UP000731519">
    <property type="component" value="Unassembled WGS sequence"/>
</dbReference>
<feature type="domain" description="DUF1707" evidence="2">
    <location>
        <begin position="101"/>
        <end position="153"/>
    </location>
</feature>
<evidence type="ECO:0000313" key="5">
    <source>
        <dbReference type="Proteomes" id="UP000194318"/>
    </source>
</evidence>
<keyword evidence="6" id="KW-1185">Reference proteome</keyword>
<name>A0A1Y2P0C7_STRFR</name>
<evidence type="ECO:0000313" key="3">
    <source>
        <dbReference type="EMBL" id="KAF0646416.1"/>
    </source>
</evidence>
<feature type="compositionally biased region" description="Low complexity" evidence="1">
    <location>
        <begin position="68"/>
        <end position="83"/>
    </location>
</feature>
<feature type="region of interest" description="Disordered" evidence="1">
    <location>
        <begin position="1"/>
        <end position="109"/>
    </location>
</feature>
<feature type="compositionally biased region" description="Basic and acidic residues" evidence="1">
    <location>
        <begin position="1"/>
        <end position="19"/>
    </location>
</feature>
<dbReference type="Pfam" id="PF08044">
    <property type="entry name" value="DUF1707"/>
    <property type="match status" value="1"/>
</dbReference>
<comment type="caution">
    <text evidence="4">The sequence shown here is derived from an EMBL/GenBank/DDBJ whole genome shotgun (WGS) entry which is preliminary data.</text>
</comment>
<evidence type="ECO:0000313" key="6">
    <source>
        <dbReference type="Proteomes" id="UP000731519"/>
    </source>
</evidence>
<reference evidence="3 6" key="1">
    <citation type="submission" date="2013-05" db="EMBL/GenBank/DDBJ databases">
        <title>Genome Sequence of Streptomyces fradiae.</title>
        <authorList>
            <person name="Kirby R."/>
        </authorList>
    </citation>
    <scope>NUCLEOTIDE SEQUENCE [LARGE SCALE GENOMIC DNA]</scope>
    <source>
        <strain evidence="3 6">ATCC 10745</strain>
    </source>
</reference>
<accession>A0A1Y2P0C7</accession>
<dbReference type="EMBL" id="ASYR01000053">
    <property type="protein sequence ID" value="KAF0646416.1"/>
    <property type="molecule type" value="Genomic_DNA"/>
</dbReference>
<sequence length="301" mass="30166">MTDPERLPGRPQHPEDPGPDRPVNPDAPAHGAPASGTPASDAPTGPAPDGPASGGTASGGPASGGPSSGDPAPGASAHGAPDVPGAPVPAEAPLPAGPGAMRASDTEREAVAERLRDALAEGRLDMAEFDERLDAAYRAKTHGELVPLVRDLPAPAGGPAAPAHAPSGGWAARIGRPATSRSGVAVFGGFGRGGRWSVGRAFTAVAVMGGGDIDLRDADFEDREIVIRCFALMGGVSVVVPPDLDVEVSGIGLMGGFDDRATGPGTPGSPRVRITGLALMGGVEVKRKPRKGEKSRNSLEK</sequence>
<reference evidence="4 5" key="2">
    <citation type="submission" date="2016-09" db="EMBL/GenBank/DDBJ databases">
        <title>Streptomyces fradiae DSM40063, a candidate organism with high potential of specific P450 cytochromes.</title>
        <authorList>
            <person name="Grumaz C."/>
            <person name="Vainshtein Y."/>
            <person name="Kirstahler P."/>
            <person name="Sohn K."/>
        </authorList>
    </citation>
    <scope>NUCLEOTIDE SEQUENCE [LARGE SCALE GENOMIC DNA]</scope>
    <source>
        <strain evidence="4 5">DSM 40063</strain>
    </source>
</reference>
<evidence type="ECO:0000313" key="4">
    <source>
        <dbReference type="EMBL" id="OSY52911.1"/>
    </source>
</evidence>
<evidence type="ECO:0000259" key="2">
    <source>
        <dbReference type="Pfam" id="PF08044"/>
    </source>
</evidence>
<dbReference type="Proteomes" id="UP000194318">
    <property type="component" value="Unassembled WGS sequence"/>
</dbReference>
<dbReference type="InterPro" id="IPR012551">
    <property type="entry name" value="DUF1707_SHOCT-like"/>
</dbReference>
<protein>
    <recommendedName>
        <fullName evidence="2">DUF1707 domain-containing protein</fullName>
    </recommendedName>
</protein>
<gene>
    <name evidence="4" type="ORF">BG846_01435</name>
    <name evidence="3" type="ORF">K701_28535</name>
</gene>
<dbReference type="AlphaFoldDB" id="A0A1Y2P0C7"/>
<dbReference type="EMBL" id="MIFZ01000124">
    <property type="protein sequence ID" value="OSY52911.1"/>
    <property type="molecule type" value="Genomic_DNA"/>
</dbReference>
<proteinExistence type="predicted"/>
<organism evidence="4 5">
    <name type="scientific">Streptomyces fradiae ATCC 10745 = DSM 40063</name>
    <dbReference type="NCBI Taxonomy" id="1319510"/>
    <lineage>
        <taxon>Bacteria</taxon>
        <taxon>Bacillati</taxon>
        <taxon>Actinomycetota</taxon>
        <taxon>Actinomycetes</taxon>
        <taxon>Kitasatosporales</taxon>
        <taxon>Streptomycetaceae</taxon>
        <taxon>Streptomyces</taxon>
    </lineage>
</organism>
<feature type="compositionally biased region" description="Pro residues" evidence="1">
    <location>
        <begin position="84"/>
        <end position="96"/>
    </location>
</feature>
<dbReference type="PANTHER" id="PTHR40763">
    <property type="entry name" value="MEMBRANE PROTEIN-RELATED"/>
    <property type="match status" value="1"/>
</dbReference>
<feature type="compositionally biased region" description="Gly residues" evidence="1">
    <location>
        <begin position="52"/>
        <end position="67"/>
    </location>
</feature>